<feature type="transmembrane region" description="Helical" evidence="1">
    <location>
        <begin position="76"/>
        <end position="94"/>
    </location>
</feature>
<organism evidence="2 3">
    <name type="scientific">Pseudarthrobacter quantipunctorum</name>
    <dbReference type="NCBI Taxonomy" id="3128980"/>
    <lineage>
        <taxon>Bacteria</taxon>
        <taxon>Bacillati</taxon>
        <taxon>Actinomycetota</taxon>
        <taxon>Actinomycetes</taxon>
        <taxon>Micrococcales</taxon>
        <taxon>Micrococcaceae</taxon>
        <taxon>Pseudarthrobacter</taxon>
    </lineage>
</organism>
<proteinExistence type="predicted"/>
<evidence type="ECO:0000256" key="1">
    <source>
        <dbReference type="SAM" id="Phobius"/>
    </source>
</evidence>
<feature type="transmembrane region" description="Helical" evidence="1">
    <location>
        <begin position="44"/>
        <end position="64"/>
    </location>
</feature>
<feature type="transmembrane region" description="Helical" evidence="1">
    <location>
        <begin position="229"/>
        <end position="245"/>
    </location>
</feature>
<keyword evidence="1" id="KW-1133">Transmembrane helix</keyword>
<name>A0ABZ2R0H8_9MICC</name>
<gene>
    <name evidence="2" type="ORF">WHH00_12645</name>
</gene>
<feature type="transmembrane region" description="Helical" evidence="1">
    <location>
        <begin position="415"/>
        <end position="432"/>
    </location>
</feature>
<dbReference type="PANTHER" id="PTHR37422:SF13">
    <property type="entry name" value="LIPOPOLYSACCHARIDE BIOSYNTHESIS PROTEIN PA4999-RELATED"/>
    <property type="match status" value="1"/>
</dbReference>
<feature type="transmembrane region" description="Helical" evidence="1">
    <location>
        <begin position="251"/>
        <end position="269"/>
    </location>
</feature>
<keyword evidence="2" id="KW-0436">Ligase</keyword>
<sequence length="466" mass="49725">MTIHKTTSKSPRSGCRANIPALTDAAAGRRTIGRGAHGRFDDRTAFIVLFVVWWLVLLTVQPWTRTDPAGAGDGSSALKGALLMLCIVCLLMMLPPRAALRVPGPTALYLLYGSYVVIFSVLQPNAVESAFRGTRLLLGLLVPVMLWPVVRGRPRLMIYACTAAYGGLALTVLAGAALSPEQAWQEGKPFQSARLVGAFLPMMAPRVGEIGAILVGLTVILWTQRKLHLVLLLAAVSVGTGLIVFSHTRTAALALVLALLAAFLTCLGSPGGRRGLVLIISASAAALPFMPTVIAWALRGQETEQLQNLTGRTTAWDFILSQPYDPLLFWFGHGLGDKRIVLRRGQGDINVVPIDNSWLDAFWETGAIGTILVVLAVLAALLYSLTTPGLAARAFAVFLMSYVMVSSVSESGLCDFSSLTLLVLVAVLVSAVDRADAREKKLHRQAPFGPARLMSSGQASSHPGTI</sequence>
<feature type="transmembrane region" description="Helical" evidence="1">
    <location>
        <begin position="361"/>
        <end position="383"/>
    </location>
</feature>
<feature type="transmembrane region" description="Helical" evidence="1">
    <location>
        <begin position="390"/>
        <end position="409"/>
    </location>
</feature>
<keyword evidence="1" id="KW-0812">Transmembrane</keyword>
<dbReference type="RefSeq" id="WP_406633248.1">
    <property type="nucleotide sequence ID" value="NZ_CP148033.1"/>
</dbReference>
<feature type="transmembrane region" description="Helical" evidence="1">
    <location>
        <begin position="106"/>
        <end position="123"/>
    </location>
</feature>
<dbReference type="PANTHER" id="PTHR37422">
    <property type="entry name" value="TEICHURONIC ACID BIOSYNTHESIS PROTEIN TUAE"/>
    <property type="match status" value="1"/>
</dbReference>
<protein>
    <submittedName>
        <fullName evidence="2">O-antigen ligase family protein</fullName>
    </submittedName>
</protein>
<feature type="transmembrane region" description="Helical" evidence="1">
    <location>
        <begin position="198"/>
        <end position="222"/>
    </location>
</feature>
<dbReference type="Proteomes" id="UP001623384">
    <property type="component" value="Chromosome"/>
</dbReference>
<dbReference type="EMBL" id="CP148033">
    <property type="protein sequence ID" value="WXK91933.1"/>
    <property type="molecule type" value="Genomic_DNA"/>
</dbReference>
<feature type="transmembrane region" description="Helical" evidence="1">
    <location>
        <begin position="276"/>
        <end position="298"/>
    </location>
</feature>
<dbReference type="GO" id="GO:0016874">
    <property type="term" value="F:ligase activity"/>
    <property type="evidence" value="ECO:0007669"/>
    <property type="project" value="UniProtKB-KW"/>
</dbReference>
<reference evidence="2 3" key="1">
    <citation type="submission" date="2024-03" db="EMBL/GenBank/DDBJ databases">
        <title>Rhodococcus navarretei sp. nov. and Pseudarthrobacter quantumdoti sp. nov., two new species with the ability to biosynthesize Quantum Dots isolated from soil samples at Union Glacier, Antarctica.</title>
        <authorList>
            <person name="Vargas M."/>
        </authorList>
    </citation>
    <scope>NUCLEOTIDE SEQUENCE [LARGE SCALE GENOMIC DNA]</scope>
    <source>
        <strain evidence="2 3">RC-2-3</strain>
    </source>
</reference>
<accession>A0ABZ2R0H8</accession>
<keyword evidence="3" id="KW-1185">Reference proteome</keyword>
<dbReference type="InterPro" id="IPR051533">
    <property type="entry name" value="WaaL-like"/>
</dbReference>
<keyword evidence="1" id="KW-0472">Membrane</keyword>
<feature type="transmembrane region" description="Helical" evidence="1">
    <location>
        <begin position="156"/>
        <end position="178"/>
    </location>
</feature>
<feature type="transmembrane region" description="Helical" evidence="1">
    <location>
        <begin position="129"/>
        <end position="149"/>
    </location>
</feature>
<evidence type="ECO:0000313" key="3">
    <source>
        <dbReference type="Proteomes" id="UP001623384"/>
    </source>
</evidence>
<evidence type="ECO:0000313" key="2">
    <source>
        <dbReference type="EMBL" id="WXK91933.1"/>
    </source>
</evidence>